<protein>
    <submittedName>
        <fullName evidence="1">Uncharacterized protein</fullName>
    </submittedName>
</protein>
<proteinExistence type="predicted"/>
<sequence length="72" mass="8238">MAKQSTQWNPSDLSHRYTVSFFRAIYGDDPAFVTETSSRKNKELNYYNVADYDNTTEAQICAGQLVVYTQST</sequence>
<evidence type="ECO:0000313" key="1">
    <source>
        <dbReference type="EMBL" id="VHO01096.1"/>
    </source>
</evidence>
<organism evidence="1">
    <name type="scientific">Rheinheimera sp. BAL341</name>
    <dbReference type="NCBI Taxonomy" id="1708203"/>
    <lineage>
        <taxon>Bacteria</taxon>
        <taxon>Pseudomonadati</taxon>
        <taxon>Pseudomonadota</taxon>
        <taxon>Gammaproteobacteria</taxon>
        <taxon>Chromatiales</taxon>
        <taxon>Chromatiaceae</taxon>
        <taxon>Rheinheimera</taxon>
    </lineage>
</organism>
<dbReference type="AlphaFoldDB" id="A0A486XJJ1"/>
<dbReference type="EMBL" id="CAAJGR010000047">
    <property type="protein sequence ID" value="VHO01096.1"/>
    <property type="molecule type" value="Genomic_DNA"/>
</dbReference>
<name>A0A486XJJ1_9GAMM</name>
<accession>A0A486XJJ1</accession>
<gene>
    <name evidence="1" type="ORF">BAL341_214</name>
</gene>
<reference evidence="1" key="1">
    <citation type="submission" date="2019-04" db="EMBL/GenBank/DDBJ databases">
        <authorList>
            <person name="Brambilla D."/>
        </authorList>
    </citation>
    <scope>NUCLEOTIDE SEQUENCE</scope>
    <source>
        <strain evidence="1">BAL1</strain>
    </source>
</reference>